<dbReference type="KEGG" id="whr:OG579_02190"/>
<dbReference type="Proteomes" id="UP001432128">
    <property type="component" value="Chromosome"/>
</dbReference>
<evidence type="ECO:0000313" key="2">
    <source>
        <dbReference type="Proteomes" id="UP001432128"/>
    </source>
</evidence>
<sequence>MFVMTVDQRRSRRERDRVPDLLARFTDTPVVRSFDRTAGDEVQAVIAEASTVVDITLVLAELGTWSIGIGAGAVEEPLPDVTRAGRGPAFEAAREAVTLAKHAPGSVCVRGPDTDTAADAAAVLSLLAVLVARRSPEGRAAVEQMRAGRSQSEAADALAVSKQAVSQRLAVAGWQAEAAGRRTAIRLVERVDPRRDVAS</sequence>
<dbReference type="RefSeq" id="WP_328857908.1">
    <property type="nucleotide sequence ID" value="NZ_CP108021.1"/>
</dbReference>
<organism evidence="1 2">
    <name type="scientific">Williamsia herbipolensis</name>
    <dbReference type="NCBI Taxonomy" id="1603258"/>
    <lineage>
        <taxon>Bacteria</taxon>
        <taxon>Bacillati</taxon>
        <taxon>Actinomycetota</taxon>
        <taxon>Actinomycetes</taxon>
        <taxon>Mycobacteriales</taxon>
        <taxon>Nocardiaceae</taxon>
        <taxon>Williamsia</taxon>
    </lineage>
</organism>
<evidence type="ECO:0008006" key="3">
    <source>
        <dbReference type="Google" id="ProtNLM"/>
    </source>
</evidence>
<name>A0AAU4K3R3_9NOCA</name>
<evidence type="ECO:0000313" key="1">
    <source>
        <dbReference type="EMBL" id="WUM20667.1"/>
    </source>
</evidence>
<dbReference type="EMBL" id="CP108021">
    <property type="protein sequence ID" value="WUM20667.1"/>
    <property type="molecule type" value="Genomic_DNA"/>
</dbReference>
<keyword evidence="2" id="KW-1185">Reference proteome</keyword>
<dbReference type="AlphaFoldDB" id="A0AAU4K3R3"/>
<accession>A0AAU4K3R3</accession>
<proteinExistence type="predicted"/>
<protein>
    <recommendedName>
        <fullName evidence="3">DNA-binding protein</fullName>
    </recommendedName>
</protein>
<reference evidence="1 2" key="1">
    <citation type="submission" date="2022-10" db="EMBL/GenBank/DDBJ databases">
        <title>The complete genomes of actinobacterial strains from the NBC collection.</title>
        <authorList>
            <person name="Joergensen T.S."/>
            <person name="Alvarez Arevalo M."/>
            <person name="Sterndorff E.B."/>
            <person name="Faurdal D."/>
            <person name="Vuksanovic O."/>
            <person name="Mourched A.-S."/>
            <person name="Charusanti P."/>
            <person name="Shaw S."/>
            <person name="Blin K."/>
            <person name="Weber T."/>
        </authorList>
    </citation>
    <scope>NUCLEOTIDE SEQUENCE [LARGE SCALE GENOMIC DNA]</scope>
    <source>
        <strain evidence="1 2">NBC_00319</strain>
    </source>
</reference>
<gene>
    <name evidence="1" type="ORF">OG579_02190</name>
</gene>